<evidence type="ECO:0000256" key="1">
    <source>
        <dbReference type="SAM" id="Phobius"/>
    </source>
</evidence>
<accession>A6GKG2</accession>
<evidence type="ECO:0000313" key="2">
    <source>
        <dbReference type="EMBL" id="EDM73638.1"/>
    </source>
</evidence>
<keyword evidence="1" id="KW-0472">Membrane</keyword>
<name>A6GKG2_9BACT</name>
<evidence type="ECO:0008006" key="4">
    <source>
        <dbReference type="Google" id="ProtNLM"/>
    </source>
</evidence>
<dbReference type="RefSeq" id="WP_006977198.1">
    <property type="nucleotide sequence ID" value="NZ_ABCS01000195.1"/>
</dbReference>
<dbReference type="EMBL" id="ABCS01000195">
    <property type="protein sequence ID" value="EDM73638.1"/>
    <property type="molecule type" value="Genomic_DNA"/>
</dbReference>
<keyword evidence="3" id="KW-1185">Reference proteome</keyword>
<reference evidence="2 3" key="1">
    <citation type="submission" date="2007-06" db="EMBL/GenBank/DDBJ databases">
        <authorList>
            <person name="Shimkets L."/>
            <person name="Ferriera S."/>
            <person name="Johnson J."/>
            <person name="Kravitz S."/>
            <person name="Beeson K."/>
            <person name="Sutton G."/>
            <person name="Rogers Y.-H."/>
            <person name="Friedman R."/>
            <person name="Frazier M."/>
            <person name="Venter J.C."/>
        </authorList>
    </citation>
    <scope>NUCLEOTIDE SEQUENCE [LARGE SCALE GENOMIC DNA]</scope>
    <source>
        <strain evidence="2 3">SIR-1</strain>
    </source>
</reference>
<dbReference type="eggNOG" id="COG4270">
    <property type="taxonomic scope" value="Bacteria"/>
</dbReference>
<dbReference type="Proteomes" id="UP000005801">
    <property type="component" value="Unassembled WGS sequence"/>
</dbReference>
<dbReference type="AlphaFoldDB" id="A6GKG2"/>
<dbReference type="STRING" id="391625.PPSIR1_15245"/>
<evidence type="ECO:0000313" key="3">
    <source>
        <dbReference type="Proteomes" id="UP000005801"/>
    </source>
</evidence>
<protein>
    <recommendedName>
        <fullName evidence="4">DoxX family membrane protein</fullName>
    </recommendedName>
</protein>
<dbReference type="PANTHER" id="PTHR36974:SF1">
    <property type="entry name" value="DOXX FAMILY MEMBRANE PROTEIN"/>
    <property type="match status" value="1"/>
</dbReference>
<feature type="transmembrane region" description="Helical" evidence="1">
    <location>
        <begin position="71"/>
        <end position="89"/>
    </location>
</feature>
<feature type="transmembrane region" description="Helical" evidence="1">
    <location>
        <begin position="46"/>
        <end position="64"/>
    </location>
</feature>
<feature type="transmembrane region" description="Helical" evidence="1">
    <location>
        <begin position="101"/>
        <end position="124"/>
    </location>
</feature>
<dbReference type="PANTHER" id="PTHR36974">
    <property type="entry name" value="MEMBRANE PROTEIN-RELATED"/>
    <property type="match status" value="1"/>
</dbReference>
<proteinExistence type="predicted"/>
<organism evidence="2 3">
    <name type="scientific">Plesiocystis pacifica SIR-1</name>
    <dbReference type="NCBI Taxonomy" id="391625"/>
    <lineage>
        <taxon>Bacteria</taxon>
        <taxon>Pseudomonadati</taxon>
        <taxon>Myxococcota</taxon>
        <taxon>Polyangia</taxon>
        <taxon>Nannocystales</taxon>
        <taxon>Nannocystaceae</taxon>
        <taxon>Plesiocystis</taxon>
    </lineage>
</organism>
<keyword evidence="1" id="KW-0812">Transmembrane</keyword>
<sequence>MKPLELILAGLRVLLAIAMVFAGTMHFLNPDFFLAIMPDYLPLHAAAVYLSGVVEIGLGVALFVPATRTWAGWGLISLFLAVWPANIWMATEGIQPPGVGAVSPTAAWVRVAFQPVLMLWVWAVSRPAKAGEPQERAVG</sequence>
<gene>
    <name evidence="2" type="ORF">PPSIR1_15245</name>
</gene>
<comment type="caution">
    <text evidence="2">The sequence shown here is derived from an EMBL/GenBank/DDBJ whole genome shotgun (WGS) entry which is preliminary data.</text>
</comment>
<keyword evidence="1" id="KW-1133">Transmembrane helix</keyword>